<proteinExistence type="predicted"/>
<organism evidence="2">
    <name type="scientific">marine sediment metagenome</name>
    <dbReference type="NCBI Taxonomy" id="412755"/>
    <lineage>
        <taxon>unclassified sequences</taxon>
        <taxon>metagenomes</taxon>
        <taxon>ecological metagenomes</taxon>
    </lineage>
</organism>
<evidence type="ECO:0000256" key="1">
    <source>
        <dbReference type="SAM" id="Coils"/>
    </source>
</evidence>
<sequence length="91" mass="10482">MDVKEVILDIGDYVTAKGLEGELGMGFINTHLSAIRTHIKEQQECIDNLLRDHKDIEERQQKHIEEQDAVIKAYKNMTPDEFIDAWNKGAE</sequence>
<protein>
    <submittedName>
        <fullName evidence="2">Uncharacterized protein</fullName>
    </submittedName>
</protein>
<dbReference type="EMBL" id="LAZR01025296">
    <property type="protein sequence ID" value="KKL72356.1"/>
    <property type="molecule type" value="Genomic_DNA"/>
</dbReference>
<keyword evidence="1" id="KW-0175">Coiled coil</keyword>
<dbReference type="AlphaFoldDB" id="A0A0F9F1K9"/>
<evidence type="ECO:0000313" key="2">
    <source>
        <dbReference type="EMBL" id="KKL72356.1"/>
    </source>
</evidence>
<accession>A0A0F9F1K9</accession>
<feature type="coiled-coil region" evidence="1">
    <location>
        <begin position="39"/>
        <end position="66"/>
    </location>
</feature>
<comment type="caution">
    <text evidence="2">The sequence shown here is derived from an EMBL/GenBank/DDBJ whole genome shotgun (WGS) entry which is preliminary data.</text>
</comment>
<reference evidence="2" key="1">
    <citation type="journal article" date="2015" name="Nature">
        <title>Complex archaea that bridge the gap between prokaryotes and eukaryotes.</title>
        <authorList>
            <person name="Spang A."/>
            <person name="Saw J.H."/>
            <person name="Jorgensen S.L."/>
            <person name="Zaremba-Niedzwiedzka K."/>
            <person name="Martijn J."/>
            <person name="Lind A.E."/>
            <person name="van Eijk R."/>
            <person name="Schleper C."/>
            <person name="Guy L."/>
            <person name="Ettema T.J."/>
        </authorList>
    </citation>
    <scope>NUCLEOTIDE SEQUENCE</scope>
</reference>
<name>A0A0F9F1K9_9ZZZZ</name>
<gene>
    <name evidence="2" type="ORF">LCGC14_2085710</name>
</gene>